<gene>
    <name evidence="1" type="ORF">C5F48_23235</name>
</gene>
<dbReference type="AlphaFoldDB" id="A0A2T4JN86"/>
<accession>A0A2T4JN86</accession>
<reference evidence="1 2" key="1">
    <citation type="submission" date="2018-03" db="EMBL/GenBank/DDBJ databases">
        <title>Cereibacter changlensis.</title>
        <authorList>
            <person name="Meyer T.E."/>
            <person name="Miller S."/>
            <person name="Lodha T."/>
            <person name="Gandham S."/>
            <person name="Chintalapati S."/>
            <person name="Chintalapati V.R."/>
        </authorList>
    </citation>
    <scope>NUCLEOTIDE SEQUENCE [LARGE SCALE GENOMIC DNA]</scope>
    <source>
        <strain evidence="1 2">JA139</strain>
    </source>
</reference>
<keyword evidence="2" id="KW-1185">Reference proteome</keyword>
<dbReference type="Proteomes" id="UP000241010">
    <property type="component" value="Unassembled WGS sequence"/>
</dbReference>
<dbReference type="EMBL" id="PZKG01000285">
    <property type="protein sequence ID" value="PTE19379.1"/>
    <property type="molecule type" value="Genomic_DNA"/>
</dbReference>
<sequence>MSSIVQFEVIASLAISRARLIVRTHADGEDLDVAAELLNDGYPAFRVDRAWKPPFQSGVQG</sequence>
<protein>
    <submittedName>
        <fullName evidence="1">Uncharacterized protein</fullName>
    </submittedName>
</protein>
<name>A0A2T4JN86_9RHOB</name>
<evidence type="ECO:0000313" key="2">
    <source>
        <dbReference type="Proteomes" id="UP000241010"/>
    </source>
</evidence>
<comment type="caution">
    <text evidence="1">The sequence shown here is derived from an EMBL/GenBank/DDBJ whole genome shotgun (WGS) entry which is preliminary data.</text>
</comment>
<proteinExistence type="predicted"/>
<evidence type="ECO:0000313" key="1">
    <source>
        <dbReference type="EMBL" id="PTE19379.1"/>
    </source>
</evidence>
<organism evidence="1 2">
    <name type="scientific">Cereibacter changlensis JA139</name>
    <dbReference type="NCBI Taxonomy" id="1188249"/>
    <lineage>
        <taxon>Bacteria</taxon>
        <taxon>Pseudomonadati</taxon>
        <taxon>Pseudomonadota</taxon>
        <taxon>Alphaproteobacteria</taxon>
        <taxon>Rhodobacterales</taxon>
        <taxon>Paracoccaceae</taxon>
        <taxon>Cereibacter</taxon>
    </lineage>
</organism>